<dbReference type="InterPro" id="IPR036390">
    <property type="entry name" value="WH_DNA-bd_sf"/>
</dbReference>
<comment type="caution">
    <text evidence="3">The sequence shown here is derived from an EMBL/GenBank/DDBJ whole genome shotgun (WGS) entry which is preliminary data.</text>
</comment>
<evidence type="ECO:0000313" key="4">
    <source>
        <dbReference type="Proteomes" id="UP001596408"/>
    </source>
</evidence>
<dbReference type="AlphaFoldDB" id="A0ABD5TSL7"/>
<dbReference type="InterPro" id="IPR036388">
    <property type="entry name" value="WH-like_DNA-bd_sf"/>
</dbReference>
<proteinExistence type="predicted"/>
<evidence type="ECO:0000313" key="3">
    <source>
        <dbReference type="EMBL" id="MFC6823610.1"/>
    </source>
</evidence>
<sequence>MYESPSISLRETLHKRFEILETLRENPQRKPELVADVESSRSTIDRAVAELVENGCLENVDGEYHLTPSGRVSYSVHREYIDRMDDVAQTAEVLNENPSLKEMDITFLREAEVHVGDRYIPESTLEPSIERLQNASRLVGLAPIILTSYIDLVEAAVDENGLSAEIIIHRDAVKRLLDFRDSFTEIVKRGDVTLYVTEDVLPYSLWVMEGDRKDTAGVTVHQHKGVQGLLLNESPRAVSWAKDRLESFKEGSVPYRPSEE</sequence>
<dbReference type="InterPro" id="IPR013561">
    <property type="entry name" value="FilR1_middle_dom"/>
</dbReference>
<dbReference type="Proteomes" id="UP001596408">
    <property type="component" value="Unassembled WGS sequence"/>
</dbReference>
<dbReference type="InterPro" id="IPR057527">
    <property type="entry name" value="HVO_A0261-like_N"/>
</dbReference>
<keyword evidence="4" id="KW-1185">Reference proteome</keyword>
<dbReference type="Pfam" id="PF08350">
    <property type="entry name" value="FilR1_middle"/>
    <property type="match status" value="1"/>
</dbReference>
<evidence type="ECO:0000259" key="2">
    <source>
        <dbReference type="Pfam" id="PF25213"/>
    </source>
</evidence>
<evidence type="ECO:0000259" key="1">
    <source>
        <dbReference type="Pfam" id="PF08350"/>
    </source>
</evidence>
<dbReference type="RefSeq" id="WP_379692062.1">
    <property type="nucleotide sequence ID" value="NZ_JBHSXH010000004.1"/>
</dbReference>
<accession>A0ABD5TSL7</accession>
<dbReference type="SUPFAM" id="SSF46785">
    <property type="entry name" value="Winged helix' DNA-binding domain"/>
    <property type="match status" value="1"/>
</dbReference>
<organism evidence="3 4">
    <name type="scientific">Halopelagius fulvigenes</name>
    <dbReference type="NCBI Taxonomy" id="1198324"/>
    <lineage>
        <taxon>Archaea</taxon>
        <taxon>Methanobacteriati</taxon>
        <taxon>Methanobacteriota</taxon>
        <taxon>Stenosarchaea group</taxon>
        <taxon>Halobacteria</taxon>
        <taxon>Halobacteriales</taxon>
        <taxon>Haloferacaceae</taxon>
    </lineage>
</organism>
<dbReference type="Pfam" id="PF25213">
    <property type="entry name" value="HVO_A0261_N"/>
    <property type="match status" value="1"/>
</dbReference>
<reference evidence="3 4" key="1">
    <citation type="journal article" date="2019" name="Int. J. Syst. Evol. Microbiol.">
        <title>The Global Catalogue of Microorganisms (GCM) 10K type strain sequencing project: providing services to taxonomists for standard genome sequencing and annotation.</title>
        <authorList>
            <consortium name="The Broad Institute Genomics Platform"/>
            <consortium name="The Broad Institute Genome Sequencing Center for Infectious Disease"/>
            <person name="Wu L."/>
            <person name="Ma J."/>
        </authorList>
    </citation>
    <scope>NUCLEOTIDE SEQUENCE [LARGE SCALE GENOMIC DNA]</scope>
    <source>
        <strain evidence="3 4">YIM 94188</strain>
    </source>
</reference>
<feature type="domain" description="Methanogenesis regulatory protein FilR1 middle" evidence="1">
    <location>
        <begin position="122"/>
        <end position="250"/>
    </location>
</feature>
<dbReference type="EMBL" id="JBHSXH010000004">
    <property type="protein sequence ID" value="MFC6823610.1"/>
    <property type="molecule type" value="Genomic_DNA"/>
</dbReference>
<protein>
    <submittedName>
        <fullName evidence="3">Helix-turn-helix transcriptional regulator</fullName>
    </submittedName>
</protein>
<name>A0ABD5TSL7_9EURY</name>
<feature type="domain" description="HVO-A0261-like N-terminal" evidence="2">
    <location>
        <begin position="13"/>
        <end position="85"/>
    </location>
</feature>
<gene>
    <name evidence="3" type="ORF">ACFQEV_01125</name>
</gene>
<dbReference type="Gene3D" id="1.10.10.10">
    <property type="entry name" value="Winged helix-like DNA-binding domain superfamily/Winged helix DNA-binding domain"/>
    <property type="match status" value="1"/>
</dbReference>